<dbReference type="RefSeq" id="XP_012333366.1">
    <property type="nucleotide sequence ID" value="XM_012477943.1"/>
</dbReference>
<reference evidence="2 3" key="1">
    <citation type="submission" date="2014-03" db="EMBL/GenBank/DDBJ databases">
        <title>The Genome Sequence of Plasmodium fragile nilgiri.</title>
        <authorList>
            <consortium name="The Broad Institute Genomics Platform"/>
            <consortium name="The Broad Institute Genome Sequencing Center for Infectious Disease"/>
            <person name="Neafsey D."/>
            <person name="Duraisingh M."/>
            <person name="Young S.K."/>
            <person name="Zeng Q."/>
            <person name="Gargeya S."/>
            <person name="Abouelleil A."/>
            <person name="Alvarado L."/>
            <person name="Chapman S.B."/>
            <person name="Gainer-Dewar J."/>
            <person name="Goldberg J."/>
            <person name="Griggs A."/>
            <person name="Gujja S."/>
            <person name="Hansen M."/>
            <person name="Howarth C."/>
            <person name="Imamovic A."/>
            <person name="Larimer J."/>
            <person name="Pearson M."/>
            <person name="Poon T.W."/>
            <person name="Priest M."/>
            <person name="Roberts A."/>
            <person name="Saif S."/>
            <person name="Shea T."/>
            <person name="Sykes S."/>
            <person name="Wortman J."/>
            <person name="Nusbaum C."/>
            <person name="Birren B."/>
        </authorList>
    </citation>
    <scope>NUCLEOTIDE SEQUENCE [LARGE SCALE GENOMIC DNA]</scope>
    <source>
        <strain evidence="3">nilgiri</strain>
    </source>
</reference>
<feature type="region of interest" description="Disordered" evidence="1">
    <location>
        <begin position="358"/>
        <end position="450"/>
    </location>
</feature>
<dbReference type="GeneID" id="24265606"/>
<dbReference type="AlphaFoldDB" id="A0A0D9QT46"/>
<name>A0A0D9QT46_PLAFR</name>
<dbReference type="OrthoDB" id="363855at2759"/>
<evidence type="ECO:0000313" key="2">
    <source>
        <dbReference type="EMBL" id="KJP90123.1"/>
    </source>
</evidence>
<feature type="compositionally biased region" description="Basic and acidic residues" evidence="1">
    <location>
        <begin position="433"/>
        <end position="443"/>
    </location>
</feature>
<feature type="compositionally biased region" description="Polar residues" evidence="1">
    <location>
        <begin position="701"/>
        <end position="712"/>
    </location>
</feature>
<proteinExistence type="predicted"/>
<protein>
    <submittedName>
        <fullName evidence="2">Uncharacterized protein</fullName>
    </submittedName>
</protein>
<dbReference type="VEuPathDB" id="PlasmoDB:AK88_00292"/>
<keyword evidence="3" id="KW-1185">Reference proteome</keyword>
<dbReference type="Proteomes" id="UP000054561">
    <property type="component" value="Unassembled WGS sequence"/>
</dbReference>
<evidence type="ECO:0000256" key="1">
    <source>
        <dbReference type="SAM" id="MobiDB-lite"/>
    </source>
</evidence>
<evidence type="ECO:0000313" key="3">
    <source>
        <dbReference type="Proteomes" id="UP000054561"/>
    </source>
</evidence>
<dbReference type="EMBL" id="KQ001646">
    <property type="protein sequence ID" value="KJP90123.1"/>
    <property type="molecule type" value="Genomic_DNA"/>
</dbReference>
<feature type="region of interest" description="Disordered" evidence="1">
    <location>
        <begin position="681"/>
        <end position="712"/>
    </location>
</feature>
<gene>
    <name evidence="2" type="ORF">AK88_00292</name>
</gene>
<feature type="compositionally biased region" description="Basic and acidic residues" evidence="1">
    <location>
        <begin position="514"/>
        <end position="525"/>
    </location>
</feature>
<dbReference type="OMA" id="MKPAFKL"/>
<feature type="region of interest" description="Disordered" evidence="1">
    <location>
        <begin position="503"/>
        <end position="527"/>
    </location>
</feature>
<accession>A0A0D9QT46</accession>
<feature type="compositionally biased region" description="Basic and acidic residues" evidence="1">
    <location>
        <begin position="361"/>
        <end position="372"/>
    </location>
</feature>
<organism evidence="2 3">
    <name type="scientific">Plasmodium fragile</name>
    <dbReference type="NCBI Taxonomy" id="5857"/>
    <lineage>
        <taxon>Eukaryota</taxon>
        <taxon>Sar</taxon>
        <taxon>Alveolata</taxon>
        <taxon>Apicomplexa</taxon>
        <taxon>Aconoidasida</taxon>
        <taxon>Haemosporida</taxon>
        <taxon>Plasmodiidae</taxon>
        <taxon>Plasmodium</taxon>
        <taxon>Plasmodium (Plasmodium)</taxon>
    </lineage>
</organism>
<sequence>MNLYVREKRLVAKWFQVAGNPFVYTKFRHVKHFSQAQIPKRVGFMKPAFKLNRKAQKYIVNVQWLKSGNTKELQKLCNDIKKDANSFNSYEIIDLVYYLSRHSNRNVYLTIEPLLFHFFRKYNTSINLNGVSIHRLLRVLTEYQDLVYREWIYSIAKIIAKKHAHISMRDIQLILDDLALFYDFQIHCQITPFYNTIINRIHELEIKRLPFLIHVIGRIGCNNPNLLNILVATLKKNILKNDLYRSDFSGLLLRGLANLKVLPDRTILHQLYKPVKENIHCTNIKYLSWCADGFSRLNYFSPLPMLVNQILQLKDKITQLELNDFSSILNCIQAYILIQQHNEYSENGNMPYGRISLPADDTPKVQSDHPDDNGNLLQRTPGDIPSDESYNKSMLRDGNSDCTRIPIQDAHNGQSSSQLCVRDNSKRGHQTAHTREDHAEGRRTINTNRTLQCDVKNRGKKYHSIPRNQTDGINRPCADYAVQKEYTKYRVIQNAELEKDAAECAPPASANLKNKTDDPSGRDNSMHPISNEKILREINSIFEENANTISLEALYDIYLKLENIILEKITESIYSSTPPYRVIMFELLTRLFRFYKKPIDLIVHMNTHRYDTSLLLKHTNSLPLIISNAKTRKISSSHLSFLVQEYDFSNDFFFKDCPNDQLGAQKSTPDGANMQIEGEGHRVRATSSAEMKNSKQERANSEQNHGNETNTCHHSVEEELQLTEDTHMYVNTPLPKIFKTFLHSIYFRTPALGGRTIMLLLIALVRLNFGEREKFEYLTKTDSNILPFSKTNEIYRPLTKCIIREIIRKLESFNSEELIICAMCLNELHALNLDDELFALLIERLFNLNKSNYMSHDQLLQLNSLFHYCASCRRFFSEDYFWTKANVGPFFITLLTAPYWIAGIKNIYWTLRYEQLNKQEILSDRFTWLYERMLEDEVHKTLLQKLPSYNFKNNGPENMLGPSQI</sequence>